<evidence type="ECO:0000313" key="2">
    <source>
        <dbReference type="EMBL" id="MDC3423151.1"/>
    </source>
</evidence>
<dbReference type="AlphaFoldDB" id="A0A9X3WSR6"/>
<protein>
    <submittedName>
        <fullName evidence="2">PRK06851 family protein</fullName>
    </submittedName>
</protein>
<organism evidence="2 3">
    <name type="scientific">Terrihalobacillus insolitus</name>
    <dbReference type="NCBI Taxonomy" id="2950438"/>
    <lineage>
        <taxon>Bacteria</taxon>
        <taxon>Bacillati</taxon>
        <taxon>Bacillota</taxon>
        <taxon>Bacilli</taxon>
        <taxon>Bacillales</taxon>
        <taxon>Bacillaceae</taxon>
        <taxon>Terrihalobacillus</taxon>
    </lineage>
</organism>
<reference evidence="2" key="1">
    <citation type="submission" date="2022-06" db="EMBL/GenBank/DDBJ databases">
        <title>Aquibacillus sp. a new bacterium isolated from soil saline samples.</title>
        <authorList>
            <person name="Galisteo C."/>
            <person name="De La Haba R."/>
            <person name="Sanchez-Porro C."/>
            <person name="Ventosa A."/>
        </authorList>
    </citation>
    <scope>NUCLEOTIDE SEQUENCE</scope>
    <source>
        <strain evidence="2">3ASR75-11</strain>
    </source>
</reference>
<keyword evidence="3" id="KW-1185">Reference proteome</keyword>
<dbReference type="Proteomes" id="UP001145050">
    <property type="component" value="Unassembled WGS sequence"/>
</dbReference>
<dbReference type="Pfam" id="PF07693">
    <property type="entry name" value="KAP_NTPase"/>
    <property type="match status" value="1"/>
</dbReference>
<feature type="domain" description="KAP NTPase" evidence="1">
    <location>
        <begin position="28"/>
        <end position="156"/>
    </location>
</feature>
<dbReference type="SUPFAM" id="SSF52540">
    <property type="entry name" value="P-loop containing nucleoside triphosphate hydrolases"/>
    <property type="match status" value="2"/>
</dbReference>
<dbReference type="EMBL" id="JAMQKB010000001">
    <property type="protein sequence ID" value="MDC3423151.1"/>
    <property type="molecule type" value="Genomic_DNA"/>
</dbReference>
<gene>
    <name evidence="2" type="ORF">NC797_01340</name>
</gene>
<dbReference type="InterPro" id="IPR027417">
    <property type="entry name" value="P-loop_NTPase"/>
</dbReference>
<proteinExistence type="predicted"/>
<evidence type="ECO:0000259" key="1">
    <source>
        <dbReference type="Pfam" id="PF07693"/>
    </source>
</evidence>
<dbReference type="Gene3D" id="3.40.50.300">
    <property type="entry name" value="P-loop containing nucleotide triphosphate hydrolases"/>
    <property type="match status" value="2"/>
</dbReference>
<dbReference type="InterPro" id="IPR011646">
    <property type="entry name" value="KAP_P-loop"/>
</dbReference>
<dbReference type="RefSeq" id="WP_272435211.1">
    <property type="nucleotide sequence ID" value="NZ_JAMQKB010000001.1"/>
</dbReference>
<sequence>MAGKELNYYAGGNTAKGFYGVFESNMQGLERVFILKGGPGTGKSTLLKKLGEAWKEKGYDIERIHCSSDNNSLDGLIIPALKFGMFDGTAPHVLEPSVPGAIEEYVNLGVAWDSNRLAEQKDVIQKYQEKISDAFQAAYDSFATGLRVHDELEEIYISNMDFEKADDVTRNLIERLYQDNKVVGKNANVKHRFFGAATPEGSVDFIPNITENIKKRFFIKGRAGTGKSTLLKKIAAAAEERGFDVEVYHCGFDPESLDMVIVRELDFCLFDSTDPHEYFPDRPSDEVIDLYELTVNSGTDEKFEKDIKQLTDEYKSFMKKGTSYLQEAKRLHDKLENIYVDSIDFSITDTIYEEISGELEQLEAIVG</sequence>
<accession>A0A9X3WSR6</accession>
<evidence type="ECO:0000313" key="3">
    <source>
        <dbReference type="Proteomes" id="UP001145050"/>
    </source>
</evidence>
<comment type="caution">
    <text evidence="2">The sequence shown here is derived from an EMBL/GenBank/DDBJ whole genome shotgun (WGS) entry which is preliminary data.</text>
</comment>
<name>A0A9X3WSR6_9BACI</name>